<dbReference type="Gene3D" id="1.10.560.10">
    <property type="entry name" value="GroEL-like equatorial domain"/>
    <property type="match status" value="1"/>
</dbReference>
<name>A0A9D2E8C3_9BACE</name>
<evidence type="ECO:0000256" key="3">
    <source>
        <dbReference type="ARBA" id="ARBA00022840"/>
    </source>
</evidence>
<dbReference type="PRINTS" id="PR00304">
    <property type="entry name" value="TCOMPLEXTCP1"/>
</dbReference>
<dbReference type="Pfam" id="PF00118">
    <property type="entry name" value="Cpn60_TCP1"/>
    <property type="match status" value="1"/>
</dbReference>
<reference evidence="5" key="1">
    <citation type="journal article" date="2021" name="PeerJ">
        <title>Extensive microbial diversity within the chicken gut microbiome revealed by metagenomics and culture.</title>
        <authorList>
            <person name="Gilroy R."/>
            <person name="Ravi A."/>
            <person name="Getino M."/>
            <person name="Pursley I."/>
            <person name="Horton D.L."/>
            <person name="Alikhan N.F."/>
            <person name="Baker D."/>
            <person name="Gharbi K."/>
            <person name="Hall N."/>
            <person name="Watson M."/>
            <person name="Adriaenssens E.M."/>
            <person name="Foster-Nyarko E."/>
            <person name="Jarju S."/>
            <person name="Secka A."/>
            <person name="Antonio M."/>
            <person name="Oren A."/>
            <person name="Chaudhuri R.R."/>
            <person name="La Ragione R."/>
            <person name="Hildebrand F."/>
            <person name="Pallen M.J."/>
        </authorList>
    </citation>
    <scope>NUCLEOTIDE SEQUENCE</scope>
    <source>
        <strain evidence="5">ChiHjej9B8-1298</strain>
    </source>
</reference>
<evidence type="ECO:0000256" key="4">
    <source>
        <dbReference type="ARBA" id="ARBA00023186"/>
    </source>
</evidence>
<evidence type="ECO:0000313" key="5">
    <source>
        <dbReference type="EMBL" id="HIZ33043.1"/>
    </source>
</evidence>
<dbReference type="InterPro" id="IPR017998">
    <property type="entry name" value="Chaperone_TCP-1"/>
</dbReference>
<dbReference type="SUPFAM" id="SSF48592">
    <property type="entry name" value="GroEL equatorial domain-like"/>
    <property type="match status" value="1"/>
</dbReference>
<sequence>MAKKIIYGEDARKALLAGVNQLADTVKITLGPKGRNVVLDKKFGAPLITNDGVTIAKEVELEDPFENMGAQLVKEVATKTNDVAGDGTTTATLLAQALVREGMKNVTAGANPMVLRKGVQKATEVAVDAIEKNSHKVSGTKDIARVAAVSSSSDEIGQLIADAMEKVTSCRASIRSSWTAVAVTRIQVPPSAMPHSSILGLAFIWAKTGLTLPVWRYSLPSYRSTAPKGRTRG</sequence>
<evidence type="ECO:0000313" key="6">
    <source>
        <dbReference type="Proteomes" id="UP000824028"/>
    </source>
</evidence>
<gene>
    <name evidence="5" type="ORF">H9814_05775</name>
</gene>
<evidence type="ECO:0000256" key="1">
    <source>
        <dbReference type="ARBA" id="ARBA00006607"/>
    </source>
</evidence>
<organism evidence="5 6">
    <name type="scientific">Candidatus Bacteroides merdigallinarum</name>
    <dbReference type="NCBI Taxonomy" id="2838473"/>
    <lineage>
        <taxon>Bacteria</taxon>
        <taxon>Pseudomonadati</taxon>
        <taxon>Bacteroidota</taxon>
        <taxon>Bacteroidia</taxon>
        <taxon>Bacteroidales</taxon>
        <taxon>Bacteroidaceae</taxon>
        <taxon>Bacteroides</taxon>
    </lineage>
</organism>
<dbReference type="InterPro" id="IPR027410">
    <property type="entry name" value="TCP-1-like_intermed_sf"/>
</dbReference>
<keyword evidence="4" id="KW-0143">Chaperone</keyword>
<comment type="caution">
    <text evidence="5">The sequence shown here is derived from an EMBL/GenBank/DDBJ whole genome shotgun (WGS) entry which is preliminary data.</text>
</comment>
<dbReference type="GO" id="GO:0005524">
    <property type="term" value="F:ATP binding"/>
    <property type="evidence" value="ECO:0007669"/>
    <property type="project" value="UniProtKB-KW"/>
</dbReference>
<evidence type="ECO:0000256" key="2">
    <source>
        <dbReference type="ARBA" id="ARBA00022741"/>
    </source>
</evidence>
<dbReference type="InterPro" id="IPR001844">
    <property type="entry name" value="Cpn60/GroEL"/>
</dbReference>
<comment type="similarity">
    <text evidence="1">Belongs to the chaperonin (HSP60) family.</text>
</comment>
<dbReference type="Gene3D" id="3.30.260.10">
    <property type="entry name" value="TCP-1-like chaperonin intermediate domain"/>
    <property type="match status" value="1"/>
</dbReference>
<dbReference type="InterPro" id="IPR002423">
    <property type="entry name" value="Cpn60/GroEL/TCP-1"/>
</dbReference>
<dbReference type="AlphaFoldDB" id="A0A9D2E8C3"/>
<accession>A0A9D2E8C3</accession>
<dbReference type="InterPro" id="IPR027413">
    <property type="entry name" value="GROEL-like_equatorial_sf"/>
</dbReference>
<evidence type="ECO:0008006" key="7">
    <source>
        <dbReference type="Google" id="ProtNLM"/>
    </source>
</evidence>
<keyword evidence="3" id="KW-0067">ATP-binding</keyword>
<dbReference type="PANTHER" id="PTHR45633">
    <property type="entry name" value="60 KDA HEAT SHOCK PROTEIN, MITOCHONDRIAL"/>
    <property type="match status" value="1"/>
</dbReference>
<proteinExistence type="inferred from homology"/>
<dbReference type="GO" id="GO:0042026">
    <property type="term" value="P:protein refolding"/>
    <property type="evidence" value="ECO:0007669"/>
    <property type="project" value="InterPro"/>
</dbReference>
<dbReference type="EMBL" id="DXBX01000042">
    <property type="protein sequence ID" value="HIZ33043.1"/>
    <property type="molecule type" value="Genomic_DNA"/>
</dbReference>
<dbReference type="GO" id="GO:0140662">
    <property type="term" value="F:ATP-dependent protein folding chaperone"/>
    <property type="evidence" value="ECO:0007669"/>
    <property type="project" value="InterPro"/>
</dbReference>
<keyword evidence="2" id="KW-0547">Nucleotide-binding</keyword>
<dbReference type="Proteomes" id="UP000824028">
    <property type="component" value="Unassembled WGS sequence"/>
</dbReference>
<protein>
    <recommendedName>
        <fullName evidence="7">60 kDa chaperonin</fullName>
    </recommendedName>
</protein>
<reference evidence="5" key="2">
    <citation type="submission" date="2021-04" db="EMBL/GenBank/DDBJ databases">
        <authorList>
            <person name="Gilroy R."/>
        </authorList>
    </citation>
    <scope>NUCLEOTIDE SEQUENCE</scope>
    <source>
        <strain evidence="5">ChiHjej9B8-1298</strain>
    </source>
</reference>